<dbReference type="GO" id="GO:0008999">
    <property type="term" value="F:protein-N-terminal-alanine acetyltransferase activity"/>
    <property type="evidence" value="ECO:0007669"/>
    <property type="project" value="TreeGrafter"/>
</dbReference>
<dbReference type="EMBL" id="CAJVPD010000244">
    <property type="protein sequence ID" value="CAG8390455.1"/>
    <property type="molecule type" value="Genomic_DNA"/>
</dbReference>
<feature type="domain" description="N-acetyltransferase" evidence="1">
    <location>
        <begin position="57"/>
        <end position="193"/>
    </location>
</feature>
<dbReference type="GO" id="GO:1990189">
    <property type="term" value="F:protein N-terminal-serine acetyltransferase activity"/>
    <property type="evidence" value="ECO:0007669"/>
    <property type="project" value="TreeGrafter"/>
</dbReference>
<proteinExistence type="predicted"/>
<name>A0A9W4NNT4_9EURO</name>
<dbReference type="Pfam" id="PF13302">
    <property type="entry name" value="Acetyltransf_3"/>
    <property type="match status" value="1"/>
</dbReference>
<dbReference type="PANTHER" id="PTHR43441:SF2">
    <property type="entry name" value="FAMILY ACETYLTRANSFERASE, PUTATIVE (AFU_ORTHOLOGUE AFUA_7G00850)-RELATED"/>
    <property type="match status" value="1"/>
</dbReference>
<dbReference type="PANTHER" id="PTHR43441">
    <property type="entry name" value="RIBOSOMAL-PROTEIN-SERINE ACETYLTRANSFERASE"/>
    <property type="match status" value="1"/>
</dbReference>
<dbReference type="Gene3D" id="3.40.630.30">
    <property type="match status" value="1"/>
</dbReference>
<dbReference type="OrthoDB" id="1470350at2759"/>
<dbReference type="InterPro" id="IPR051908">
    <property type="entry name" value="Ribosomal_N-acetyltransferase"/>
</dbReference>
<dbReference type="FunFam" id="3.40.630.30:FF:000047">
    <property type="entry name" value="Acetyltransferase, GNAT family"/>
    <property type="match status" value="1"/>
</dbReference>
<comment type="caution">
    <text evidence="2">The sequence shown here is derived from an EMBL/GenBank/DDBJ whole genome shotgun (WGS) entry which is preliminary data.</text>
</comment>
<evidence type="ECO:0000313" key="3">
    <source>
        <dbReference type="Proteomes" id="UP001152592"/>
    </source>
</evidence>
<evidence type="ECO:0000313" key="2">
    <source>
        <dbReference type="EMBL" id="CAG8390455.1"/>
    </source>
</evidence>
<evidence type="ECO:0000259" key="1">
    <source>
        <dbReference type="PROSITE" id="PS51186"/>
    </source>
</evidence>
<dbReference type="InterPro" id="IPR000182">
    <property type="entry name" value="GNAT_dom"/>
</dbReference>
<protein>
    <recommendedName>
        <fullName evidence="1">N-acetyltransferase domain-containing protein</fullName>
    </recommendedName>
</protein>
<organism evidence="2 3">
    <name type="scientific">Penicillium salamii</name>
    <dbReference type="NCBI Taxonomy" id="1612424"/>
    <lineage>
        <taxon>Eukaryota</taxon>
        <taxon>Fungi</taxon>
        <taxon>Dikarya</taxon>
        <taxon>Ascomycota</taxon>
        <taxon>Pezizomycotina</taxon>
        <taxon>Eurotiomycetes</taxon>
        <taxon>Eurotiomycetidae</taxon>
        <taxon>Eurotiales</taxon>
        <taxon>Aspergillaceae</taxon>
        <taxon>Penicillium</taxon>
    </lineage>
</organism>
<dbReference type="AlphaFoldDB" id="A0A9W4NNT4"/>
<dbReference type="SUPFAM" id="SSF55729">
    <property type="entry name" value="Acyl-CoA N-acyltransferases (Nat)"/>
    <property type="match status" value="1"/>
</dbReference>
<dbReference type="PROSITE" id="PS51186">
    <property type="entry name" value="GNAT"/>
    <property type="match status" value="1"/>
</dbReference>
<accession>A0A9W4NNT4</accession>
<gene>
    <name evidence="2" type="ORF">PSALAMII_LOCUS6649</name>
</gene>
<dbReference type="InterPro" id="IPR016181">
    <property type="entry name" value="Acyl_CoA_acyltransferase"/>
</dbReference>
<dbReference type="Proteomes" id="UP001152592">
    <property type="component" value="Unassembled WGS sequence"/>
</dbReference>
<sequence length="247" mass="27719">MAALRPKGPLVSFTPALLPSVKTLPGRTIALEKLEPKHAEDIFNVTGGTEASRAALWDYMAEEPFSDLNTFKENIASKSTSSDPYFYAIIDHRENLPTSGKAIGHISLMRIVPSHLNIEIGHVMYSAALQRTTGATEAVYLLAQHAFHDLGYRRLEWKCHSLNEPSRRAALRLGFTFEGIFRQHMIVKGRNRDTAWFSILKDEWDASLKSAMEKWLDVGNFKEDGTQIKTLQDLRAEQDSSSPVVGF</sequence>
<reference evidence="2" key="1">
    <citation type="submission" date="2021-07" db="EMBL/GenBank/DDBJ databases">
        <authorList>
            <person name="Branca A.L. A."/>
        </authorList>
    </citation>
    <scope>NUCLEOTIDE SEQUENCE</scope>
</reference>